<feature type="transmembrane region" description="Helical" evidence="6">
    <location>
        <begin position="488"/>
        <end position="508"/>
    </location>
</feature>
<feature type="non-terminal residue" evidence="9">
    <location>
        <position position="1"/>
    </location>
</feature>
<feature type="transmembrane region" description="Helical" evidence="6">
    <location>
        <begin position="372"/>
        <end position="393"/>
    </location>
</feature>
<feature type="transmembrane region" description="Helical" evidence="6">
    <location>
        <begin position="337"/>
        <end position="360"/>
    </location>
</feature>
<reference evidence="9" key="2">
    <citation type="journal article" date="2021" name="Microbiome">
        <title>Successional dynamics and alternative stable states in a saline activated sludge microbial community over 9 years.</title>
        <authorList>
            <person name="Wang Y."/>
            <person name="Ye J."/>
            <person name="Ju F."/>
            <person name="Liu L."/>
            <person name="Boyd J.A."/>
            <person name="Deng Y."/>
            <person name="Parks D.H."/>
            <person name="Jiang X."/>
            <person name="Yin X."/>
            <person name="Woodcroft B.J."/>
            <person name="Tyson G.W."/>
            <person name="Hugenholtz P."/>
            <person name="Polz M.F."/>
            <person name="Zhang T."/>
        </authorList>
    </citation>
    <scope>NUCLEOTIDE SEQUENCE</scope>
    <source>
        <strain evidence="9">HKST-UBA01</strain>
    </source>
</reference>
<name>A0A956M504_UNCEI</name>
<feature type="transmembrane region" description="Helical" evidence="6">
    <location>
        <begin position="6"/>
        <end position="26"/>
    </location>
</feature>
<dbReference type="InterPro" id="IPR001750">
    <property type="entry name" value="ND/Mrp_TM"/>
</dbReference>
<dbReference type="AlphaFoldDB" id="A0A956M504"/>
<dbReference type="Gene3D" id="1.20.5.2700">
    <property type="match status" value="1"/>
</dbReference>
<evidence type="ECO:0000259" key="7">
    <source>
        <dbReference type="Pfam" id="PF00361"/>
    </source>
</evidence>
<comment type="caution">
    <text evidence="9">The sequence shown here is derived from an EMBL/GenBank/DDBJ whole genome shotgun (WGS) entry which is preliminary data.</text>
</comment>
<dbReference type="GO" id="GO:0008137">
    <property type="term" value="F:NADH dehydrogenase (ubiquinone) activity"/>
    <property type="evidence" value="ECO:0007669"/>
    <property type="project" value="InterPro"/>
</dbReference>
<dbReference type="GO" id="GO:0012505">
    <property type="term" value="C:endomembrane system"/>
    <property type="evidence" value="ECO:0007669"/>
    <property type="project" value="UniProtKB-SubCell"/>
</dbReference>
<feature type="transmembrane region" description="Helical" evidence="6">
    <location>
        <begin position="123"/>
        <end position="140"/>
    </location>
</feature>
<dbReference type="NCBIfam" id="TIGR01974">
    <property type="entry name" value="NDH_I_L"/>
    <property type="match status" value="1"/>
</dbReference>
<sequence>GVIVMMSPASIALFLPLASFAILTLVKPLRKSGAPAGIFSSLMALGSLAASLMALFGRAPHDPAQVAVVPWLVSGGKVMAELGIRLDGISASMSVVVAFVASCVQIYSLGYLHEEPKGSLGRYYTWQSLFLFSMLALVLAPNLLTLFLAWELVGLCSYLLIGFWWTKPSAAKAAIKAFWVTKFADMGFLVGLMILYAATGGFGWDQHLSGSVAVAVAALLFIGVMGKSAQVPLHVWLPDAMEGPTPVSALLHAATMVAAGVYMIVRVYPIFEAAPSVLTVMAWIGSLTAFLAACIAVVQNDIKKVLAYSTCSQLGYMVAALGSGSMMGGYFHLTTHAFFKALLFLGAGAAIHAVGSNSIFDMGGLRKKTPISAGLFIVGALALAGIPVFAGFFSKDLILEELLHAGLIGPLVLCLAGAALTAFYMTRVILIAYFGQPSEHLKKHGSHAHEAPASMLVPMLALGVLTVVGGFLAHWFAESWHEEYHFAISPVGLAAFGLAAAGIGVGVLRYGTRTMAAPAALAPIRTLILSGPFDRFWTFAYRRGLLVISAASGWFDRYIVDGLMNYIGWATISIGSFVRRFQTGRAPDYVMAVLVGMLLLIAYGMLRS</sequence>
<dbReference type="NCBIfam" id="NF005141">
    <property type="entry name" value="PRK06590.1"/>
    <property type="match status" value="1"/>
</dbReference>
<feature type="transmembrane region" description="Helical" evidence="6">
    <location>
        <begin position="146"/>
        <end position="165"/>
    </location>
</feature>
<dbReference type="Pfam" id="PF00361">
    <property type="entry name" value="Proton_antipo_M"/>
    <property type="match status" value="1"/>
</dbReference>
<comment type="subcellular location">
    <subcellularLocation>
        <location evidence="1">Endomembrane system</location>
        <topology evidence="1">Multi-pass membrane protein</topology>
    </subcellularLocation>
    <subcellularLocation>
        <location evidence="5">Membrane</location>
        <topology evidence="5">Multi-pass membrane protein</topology>
    </subcellularLocation>
</comment>
<dbReference type="GO" id="GO:0003954">
    <property type="term" value="F:NADH dehydrogenase activity"/>
    <property type="evidence" value="ECO:0007669"/>
    <property type="project" value="TreeGrafter"/>
</dbReference>
<dbReference type="GO" id="GO:0016020">
    <property type="term" value="C:membrane"/>
    <property type="evidence" value="ECO:0007669"/>
    <property type="project" value="UniProtKB-SubCell"/>
</dbReference>
<evidence type="ECO:0000256" key="5">
    <source>
        <dbReference type="RuleBase" id="RU000320"/>
    </source>
</evidence>
<evidence type="ECO:0000256" key="2">
    <source>
        <dbReference type="ARBA" id="ARBA00022692"/>
    </source>
</evidence>
<feature type="domain" description="NADH:quinone oxidoreductase/Mrp antiporter transmembrane" evidence="7">
    <location>
        <begin position="140"/>
        <end position="420"/>
    </location>
</feature>
<evidence type="ECO:0000313" key="9">
    <source>
        <dbReference type="EMBL" id="MCA9729951.1"/>
    </source>
</evidence>
<dbReference type="PANTHER" id="PTHR42829:SF2">
    <property type="entry name" value="NADH-UBIQUINONE OXIDOREDUCTASE CHAIN 5"/>
    <property type="match status" value="1"/>
</dbReference>
<accession>A0A956M504</accession>
<evidence type="ECO:0000313" key="10">
    <source>
        <dbReference type="Proteomes" id="UP000697710"/>
    </source>
</evidence>
<feature type="transmembrane region" description="Helical" evidence="6">
    <location>
        <begin position="89"/>
        <end position="111"/>
    </location>
</feature>
<feature type="transmembrane region" description="Helical" evidence="6">
    <location>
        <begin position="277"/>
        <end position="298"/>
    </location>
</feature>
<feature type="transmembrane region" description="Helical" evidence="6">
    <location>
        <begin position="305"/>
        <end position="331"/>
    </location>
</feature>
<gene>
    <name evidence="9" type="primary">nuoL</name>
    <name evidence="9" type="ORF">KC729_19865</name>
</gene>
<dbReference type="GO" id="GO:0042773">
    <property type="term" value="P:ATP synthesis coupled electron transport"/>
    <property type="evidence" value="ECO:0007669"/>
    <property type="project" value="InterPro"/>
</dbReference>
<feature type="transmembrane region" description="Helical" evidence="6">
    <location>
        <begin position="38"/>
        <end position="56"/>
    </location>
</feature>
<protein>
    <submittedName>
        <fullName evidence="9">NADH-quinone oxidoreductase subunit L</fullName>
    </submittedName>
</protein>
<feature type="transmembrane region" description="Helical" evidence="6">
    <location>
        <begin position="247"/>
        <end position="265"/>
    </location>
</feature>
<feature type="transmembrane region" description="Helical" evidence="6">
    <location>
        <begin position="177"/>
        <end position="196"/>
    </location>
</feature>
<evidence type="ECO:0000256" key="3">
    <source>
        <dbReference type="ARBA" id="ARBA00022989"/>
    </source>
</evidence>
<proteinExistence type="predicted"/>
<feature type="transmembrane region" description="Helical" evidence="6">
    <location>
        <begin position="208"/>
        <end position="226"/>
    </location>
</feature>
<dbReference type="PANTHER" id="PTHR42829">
    <property type="entry name" value="NADH-UBIQUINONE OXIDOREDUCTASE CHAIN 5"/>
    <property type="match status" value="1"/>
</dbReference>
<feature type="transmembrane region" description="Helical" evidence="6">
    <location>
        <begin position="589"/>
        <end position="606"/>
    </location>
</feature>
<dbReference type="GO" id="GO:0015990">
    <property type="term" value="P:electron transport coupled proton transport"/>
    <property type="evidence" value="ECO:0007669"/>
    <property type="project" value="TreeGrafter"/>
</dbReference>
<dbReference type="EMBL" id="JAGQHR010000915">
    <property type="protein sequence ID" value="MCA9729951.1"/>
    <property type="molecule type" value="Genomic_DNA"/>
</dbReference>
<dbReference type="InterPro" id="IPR001516">
    <property type="entry name" value="Proton_antipo_N"/>
</dbReference>
<organism evidence="9 10">
    <name type="scientific">Eiseniibacteriota bacterium</name>
    <dbReference type="NCBI Taxonomy" id="2212470"/>
    <lineage>
        <taxon>Bacteria</taxon>
        <taxon>Candidatus Eiseniibacteriota</taxon>
    </lineage>
</organism>
<feature type="transmembrane region" description="Helical" evidence="6">
    <location>
        <begin position="455"/>
        <end position="476"/>
    </location>
</feature>
<evidence type="ECO:0000256" key="1">
    <source>
        <dbReference type="ARBA" id="ARBA00004127"/>
    </source>
</evidence>
<evidence type="ECO:0000256" key="6">
    <source>
        <dbReference type="SAM" id="Phobius"/>
    </source>
</evidence>
<dbReference type="PRINTS" id="PR01434">
    <property type="entry name" value="NADHDHGNASE5"/>
</dbReference>
<reference evidence="9" key="1">
    <citation type="submission" date="2020-04" db="EMBL/GenBank/DDBJ databases">
        <authorList>
            <person name="Zhang T."/>
        </authorList>
    </citation>
    <scope>NUCLEOTIDE SEQUENCE</scope>
    <source>
        <strain evidence="9">HKST-UBA01</strain>
    </source>
</reference>
<evidence type="ECO:0000259" key="8">
    <source>
        <dbReference type="Pfam" id="PF00662"/>
    </source>
</evidence>
<keyword evidence="3 6" id="KW-1133">Transmembrane helix</keyword>
<dbReference type="InterPro" id="IPR018393">
    <property type="entry name" value="NADHpl_OxRdtase_5_subgr"/>
</dbReference>
<keyword evidence="2 5" id="KW-0812">Transmembrane</keyword>
<dbReference type="InterPro" id="IPR003945">
    <property type="entry name" value="NU5C-like"/>
</dbReference>
<feature type="transmembrane region" description="Helical" evidence="6">
    <location>
        <begin position="405"/>
        <end position="434"/>
    </location>
</feature>
<feature type="domain" description="NADH-Ubiquinone oxidoreductase (complex I) chain 5 N-terminal" evidence="8">
    <location>
        <begin position="71"/>
        <end position="117"/>
    </location>
</feature>
<dbReference type="PRINTS" id="PR01435">
    <property type="entry name" value="NPOXDRDTASE5"/>
</dbReference>
<evidence type="ECO:0000256" key="4">
    <source>
        <dbReference type="ARBA" id="ARBA00023136"/>
    </source>
</evidence>
<dbReference type="Proteomes" id="UP000697710">
    <property type="component" value="Unassembled WGS sequence"/>
</dbReference>
<dbReference type="Pfam" id="PF00662">
    <property type="entry name" value="Proton_antipo_N"/>
    <property type="match status" value="1"/>
</dbReference>
<keyword evidence="4 6" id="KW-0472">Membrane</keyword>